<dbReference type="PROSITE" id="PS51365">
    <property type="entry name" value="RENAL_DIPEPTIDASE_2"/>
    <property type="match status" value="1"/>
</dbReference>
<name>A0ABV8T4L9_9GAMM</name>
<dbReference type="PANTHER" id="PTHR10443:SF12">
    <property type="entry name" value="DIPEPTIDASE"/>
    <property type="match status" value="1"/>
</dbReference>
<evidence type="ECO:0000313" key="2">
    <source>
        <dbReference type="EMBL" id="MFC4313908.1"/>
    </source>
</evidence>
<protein>
    <submittedName>
        <fullName evidence="2">Dipeptidase</fullName>
    </submittedName>
</protein>
<dbReference type="Gene3D" id="3.20.20.140">
    <property type="entry name" value="Metal-dependent hydrolases"/>
    <property type="match status" value="1"/>
</dbReference>
<sequence>MHSSLIRKSRVGLAVALLVATTSFAAPSADNLQKAAAIHKQIVTFDNHLDIPFEFGAGALDAANNGESQFDLPKVEQGILKGAAIAIFVPQGARTAEGVQQARAKAEQKYEILTSIAKKYPDRAEIAYTPADVRRIEKSGKFAIVLSILNGSLIGNDLSQINAWQAKGVRLFGFTHNGNNDLADSSRPHLLLGDKLDEHKGLSELGKKAVARLNELGVVIDVSQLSGNALAQVLSLTKAPVVASHSNARAIIDHPRNLSDEQLLAIKKNGGVVAVNAYSTWVRPLPAEAQRKLNEIRAKYGVPQEANIAGVQPLTEKGVKVLSRETFAKYSEEFHDVTGSAEYRASLEEYVNQIDYVVKKIGIDHVGISSDFNHGGGVTGWNNEGESLNVTAELLRRGYSQEQIAKLWGGNFLRVWEKVQSLAKS</sequence>
<evidence type="ECO:0000313" key="3">
    <source>
        <dbReference type="Proteomes" id="UP001595904"/>
    </source>
</evidence>
<dbReference type="SUPFAM" id="SSF51556">
    <property type="entry name" value="Metallo-dependent hydrolases"/>
    <property type="match status" value="1"/>
</dbReference>
<organism evidence="2 3">
    <name type="scientific">Steroidobacter flavus</name>
    <dbReference type="NCBI Taxonomy" id="1842136"/>
    <lineage>
        <taxon>Bacteria</taxon>
        <taxon>Pseudomonadati</taxon>
        <taxon>Pseudomonadota</taxon>
        <taxon>Gammaproteobacteria</taxon>
        <taxon>Steroidobacterales</taxon>
        <taxon>Steroidobacteraceae</taxon>
        <taxon>Steroidobacter</taxon>
    </lineage>
</organism>
<feature type="chain" id="PRO_5046084955" evidence="1">
    <location>
        <begin position="26"/>
        <end position="425"/>
    </location>
</feature>
<dbReference type="CDD" id="cd01301">
    <property type="entry name" value="rDP_like"/>
    <property type="match status" value="1"/>
</dbReference>
<dbReference type="Gene3D" id="1.10.287.650">
    <property type="entry name" value="L27 domain"/>
    <property type="match status" value="1"/>
</dbReference>
<dbReference type="PANTHER" id="PTHR10443">
    <property type="entry name" value="MICROSOMAL DIPEPTIDASE"/>
    <property type="match status" value="1"/>
</dbReference>
<accession>A0ABV8T4L9</accession>
<keyword evidence="3" id="KW-1185">Reference proteome</keyword>
<dbReference type="RefSeq" id="WP_380604654.1">
    <property type="nucleotide sequence ID" value="NZ_JBHSDU010000015.1"/>
</dbReference>
<gene>
    <name evidence="2" type="ORF">ACFPN2_32845</name>
</gene>
<dbReference type="EMBL" id="JBHSDU010000015">
    <property type="protein sequence ID" value="MFC4313908.1"/>
    <property type="molecule type" value="Genomic_DNA"/>
</dbReference>
<evidence type="ECO:0000256" key="1">
    <source>
        <dbReference type="SAM" id="SignalP"/>
    </source>
</evidence>
<dbReference type="Proteomes" id="UP001595904">
    <property type="component" value="Unassembled WGS sequence"/>
</dbReference>
<dbReference type="InterPro" id="IPR008257">
    <property type="entry name" value="Pept_M19"/>
</dbReference>
<feature type="signal peptide" evidence="1">
    <location>
        <begin position="1"/>
        <end position="25"/>
    </location>
</feature>
<reference evidence="3" key="1">
    <citation type="journal article" date="2019" name="Int. J. Syst. Evol. Microbiol.">
        <title>The Global Catalogue of Microorganisms (GCM) 10K type strain sequencing project: providing services to taxonomists for standard genome sequencing and annotation.</title>
        <authorList>
            <consortium name="The Broad Institute Genomics Platform"/>
            <consortium name="The Broad Institute Genome Sequencing Center for Infectious Disease"/>
            <person name="Wu L."/>
            <person name="Ma J."/>
        </authorList>
    </citation>
    <scope>NUCLEOTIDE SEQUENCE [LARGE SCALE GENOMIC DNA]</scope>
    <source>
        <strain evidence="3">CGMCC 1.10759</strain>
    </source>
</reference>
<proteinExistence type="predicted"/>
<dbReference type="Pfam" id="PF01244">
    <property type="entry name" value="Peptidase_M19"/>
    <property type="match status" value="1"/>
</dbReference>
<dbReference type="InterPro" id="IPR032466">
    <property type="entry name" value="Metal_Hydrolase"/>
</dbReference>
<comment type="caution">
    <text evidence="2">The sequence shown here is derived from an EMBL/GenBank/DDBJ whole genome shotgun (WGS) entry which is preliminary data.</text>
</comment>
<keyword evidence="1" id="KW-0732">Signal</keyword>